<gene>
    <name evidence="2" type="ORF">V5799_021184</name>
</gene>
<protein>
    <submittedName>
        <fullName evidence="2">Uncharacterized protein</fullName>
    </submittedName>
</protein>
<evidence type="ECO:0000313" key="3">
    <source>
        <dbReference type="Proteomes" id="UP001321473"/>
    </source>
</evidence>
<feature type="transmembrane region" description="Helical" evidence="1">
    <location>
        <begin position="12"/>
        <end position="34"/>
    </location>
</feature>
<dbReference type="Proteomes" id="UP001321473">
    <property type="component" value="Unassembled WGS sequence"/>
</dbReference>
<comment type="caution">
    <text evidence="2">The sequence shown here is derived from an EMBL/GenBank/DDBJ whole genome shotgun (WGS) entry which is preliminary data.</text>
</comment>
<dbReference type="AlphaFoldDB" id="A0AAQ4FNZ7"/>
<dbReference type="EMBL" id="JARKHS020000215">
    <property type="protein sequence ID" value="KAK8789039.1"/>
    <property type="molecule type" value="Genomic_DNA"/>
</dbReference>
<keyword evidence="1" id="KW-1133">Transmembrane helix</keyword>
<evidence type="ECO:0000256" key="1">
    <source>
        <dbReference type="SAM" id="Phobius"/>
    </source>
</evidence>
<organism evidence="2 3">
    <name type="scientific">Amblyomma americanum</name>
    <name type="common">Lone star tick</name>
    <dbReference type="NCBI Taxonomy" id="6943"/>
    <lineage>
        <taxon>Eukaryota</taxon>
        <taxon>Metazoa</taxon>
        <taxon>Ecdysozoa</taxon>
        <taxon>Arthropoda</taxon>
        <taxon>Chelicerata</taxon>
        <taxon>Arachnida</taxon>
        <taxon>Acari</taxon>
        <taxon>Parasitiformes</taxon>
        <taxon>Ixodida</taxon>
        <taxon>Ixodoidea</taxon>
        <taxon>Ixodidae</taxon>
        <taxon>Amblyomminae</taxon>
        <taxon>Amblyomma</taxon>
    </lineage>
</organism>
<keyword evidence="1" id="KW-0472">Membrane</keyword>
<proteinExistence type="predicted"/>
<accession>A0AAQ4FNZ7</accession>
<feature type="transmembrane region" description="Helical" evidence="1">
    <location>
        <begin position="46"/>
        <end position="66"/>
    </location>
</feature>
<sequence>MDFFWDPDHRIDILRMVVDAVSATGDAVVLTFAWVYASGFLVGAGWFLYLLVLAVLVFQTAFWVVVEVIRAMYAMS</sequence>
<keyword evidence="1" id="KW-0812">Transmembrane</keyword>
<name>A0AAQ4FNZ7_AMBAM</name>
<evidence type="ECO:0000313" key="2">
    <source>
        <dbReference type="EMBL" id="KAK8789039.1"/>
    </source>
</evidence>
<keyword evidence="3" id="KW-1185">Reference proteome</keyword>
<reference evidence="2 3" key="1">
    <citation type="journal article" date="2023" name="Arcadia Sci">
        <title>De novo assembly of a long-read Amblyomma americanum tick genome.</title>
        <authorList>
            <person name="Chou S."/>
            <person name="Poskanzer K.E."/>
            <person name="Rollins M."/>
            <person name="Thuy-Boun P.S."/>
        </authorList>
    </citation>
    <scope>NUCLEOTIDE SEQUENCE [LARGE SCALE GENOMIC DNA]</scope>
    <source>
        <strain evidence="2">F_SG_1</strain>
        <tissue evidence="2">Salivary glands</tissue>
    </source>
</reference>